<feature type="transmembrane region" description="Helical" evidence="7">
    <location>
        <begin position="247"/>
        <end position="264"/>
    </location>
</feature>
<dbReference type="InterPro" id="IPR025857">
    <property type="entry name" value="MacB_PCD"/>
</dbReference>
<dbReference type="InterPro" id="IPR003838">
    <property type="entry name" value="ABC3_permease_C"/>
</dbReference>
<accession>A1ZFG2</accession>
<feature type="domain" description="MacB-like periplasmic core" evidence="9">
    <location>
        <begin position="21"/>
        <end position="214"/>
    </location>
</feature>
<dbReference type="Pfam" id="PF02687">
    <property type="entry name" value="FtsX"/>
    <property type="match status" value="1"/>
</dbReference>
<dbReference type="PANTHER" id="PTHR30489:SF0">
    <property type="entry name" value="LIPOPROTEIN-RELEASING SYSTEM TRANSMEMBRANE PROTEIN LOLE"/>
    <property type="match status" value="1"/>
</dbReference>
<protein>
    <submittedName>
        <fullName evidence="10">ABC-type transport system, involved in lipoprotein release, permease component</fullName>
    </submittedName>
</protein>
<proteinExistence type="inferred from homology"/>
<comment type="caution">
    <text evidence="10">The sequence shown here is derived from an EMBL/GenBank/DDBJ whole genome shotgun (WGS) entry which is preliminary data.</text>
</comment>
<keyword evidence="6 7" id="KW-0472">Membrane</keyword>
<name>A1ZFG2_MICM2</name>
<keyword evidence="3" id="KW-1003">Cell membrane</keyword>
<feature type="transmembrane region" description="Helical" evidence="7">
    <location>
        <begin position="20"/>
        <end position="43"/>
    </location>
</feature>
<evidence type="ECO:0000256" key="5">
    <source>
        <dbReference type="ARBA" id="ARBA00022989"/>
    </source>
</evidence>
<dbReference type="OrthoDB" id="8522929at2"/>
<keyword evidence="11" id="KW-1185">Reference proteome</keyword>
<comment type="similarity">
    <text evidence="2">Belongs to the ABC-4 integral membrane protein family. LolC/E subfamily.</text>
</comment>
<dbReference type="EMBL" id="AAWS01000005">
    <property type="protein sequence ID" value="EAY30736.1"/>
    <property type="molecule type" value="Genomic_DNA"/>
</dbReference>
<evidence type="ECO:0000256" key="6">
    <source>
        <dbReference type="ARBA" id="ARBA00023136"/>
    </source>
</evidence>
<dbReference type="AlphaFoldDB" id="A1ZFG2"/>
<evidence type="ECO:0000313" key="10">
    <source>
        <dbReference type="EMBL" id="EAY30736.1"/>
    </source>
</evidence>
<evidence type="ECO:0000256" key="2">
    <source>
        <dbReference type="ARBA" id="ARBA00005236"/>
    </source>
</evidence>
<organism evidence="10 11">
    <name type="scientific">Microscilla marina ATCC 23134</name>
    <dbReference type="NCBI Taxonomy" id="313606"/>
    <lineage>
        <taxon>Bacteria</taxon>
        <taxon>Pseudomonadati</taxon>
        <taxon>Bacteroidota</taxon>
        <taxon>Cytophagia</taxon>
        <taxon>Cytophagales</taxon>
        <taxon>Microscillaceae</taxon>
        <taxon>Microscilla</taxon>
    </lineage>
</organism>
<dbReference type="Proteomes" id="UP000004095">
    <property type="component" value="Unassembled WGS sequence"/>
</dbReference>
<keyword evidence="5 7" id="KW-1133">Transmembrane helix</keyword>
<dbReference type="GO" id="GO:0044874">
    <property type="term" value="P:lipoprotein localization to outer membrane"/>
    <property type="evidence" value="ECO:0007669"/>
    <property type="project" value="TreeGrafter"/>
</dbReference>
<evidence type="ECO:0000313" key="11">
    <source>
        <dbReference type="Proteomes" id="UP000004095"/>
    </source>
</evidence>
<evidence type="ECO:0000256" key="4">
    <source>
        <dbReference type="ARBA" id="ARBA00022692"/>
    </source>
</evidence>
<evidence type="ECO:0000259" key="9">
    <source>
        <dbReference type="Pfam" id="PF12704"/>
    </source>
</evidence>
<dbReference type="GO" id="GO:0098797">
    <property type="term" value="C:plasma membrane protein complex"/>
    <property type="evidence" value="ECO:0007669"/>
    <property type="project" value="TreeGrafter"/>
</dbReference>
<sequence>MFNLLSYALHSLLRRWRKQVALVAIYALVVAFYASVVFFTTSLKHETRTVLKNVPELWIQKLAGGRLVPMPKAFVDSLQDIRGVQAVIPRVWGYNYDSPTGAVFTVVGSDSLVQGLSMVQTSRQGKLQAGMALCGTGFLELRKLKVGDRLTVYDDTGEAKSFEIVGAFTAASDLLTRDLIVLPTKAAQEILGLQPNEVTDVSLRISNSNEIENIGRKLDLRFSGIRVVTKDQLGATYEALFSWRGGIFIYGTILAIFAFLILAWERASGLSAEDRKELGVLKAVGWQISDVLWMKFWEGVIISLSATLSGMIIAYVHVFVFHAPLLKPFLIGWSELYPSYDLFPVFDLSSFLAICSLSVIPYLTATLVPAWRGAITDPAEVMQD</sequence>
<feature type="domain" description="ABC3 transporter permease C-terminal" evidence="8">
    <location>
        <begin position="253"/>
        <end position="365"/>
    </location>
</feature>
<dbReference type="eggNOG" id="COG4591">
    <property type="taxonomic scope" value="Bacteria"/>
</dbReference>
<keyword evidence="10" id="KW-0449">Lipoprotein</keyword>
<evidence type="ECO:0000256" key="3">
    <source>
        <dbReference type="ARBA" id="ARBA00022475"/>
    </source>
</evidence>
<dbReference type="PANTHER" id="PTHR30489">
    <property type="entry name" value="LIPOPROTEIN-RELEASING SYSTEM TRANSMEMBRANE PROTEIN LOLE"/>
    <property type="match status" value="1"/>
</dbReference>
<evidence type="ECO:0000259" key="8">
    <source>
        <dbReference type="Pfam" id="PF02687"/>
    </source>
</evidence>
<feature type="transmembrane region" description="Helical" evidence="7">
    <location>
        <begin position="300"/>
        <end position="321"/>
    </location>
</feature>
<evidence type="ECO:0000256" key="1">
    <source>
        <dbReference type="ARBA" id="ARBA00004651"/>
    </source>
</evidence>
<dbReference type="InterPro" id="IPR051447">
    <property type="entry name" value="Lipoprotein-release_system"/>
</dbReference>
<feature type="transmembrane region" description="Helical" evidence="7">
    <location>
        <begin position="342"/>
        <end position="363"/>
    </location>
</feature>
<gene>
    <name evidence="10" type="ORF">M23134_01060</name>
</gene>
<keyword evidence="4 7" id="KW-0812">Transmembrane</keyword>
<comment type="subcellular location">
    <subcellularLocation>
        <location evidence="1">Cell membrane</location>
        <topology evidence="1">Multi-pass membrane protein</topology>
    </subcellularLocation>
</comment>
<dbReference type="Pfam" id="PF12704">
    <property type="entry name" value="MacB_PCD"/>
    <property type="match status" value="1"/>
</dbReference>
<evidence type="ECO:0000256" key="7">
    <source>
        <dbReference type="SAM" id="Phobius"/>
    </source>
</evidence>
<dbReference type="RefSeq" id="WP_002694432.1">
    <property type="nucleotide sequence ID" value="NZ_AAWS01000005.1"/>
</dbReference>
<reference evidence="10 11" key="1">
    <citation type="submission" date="2007-01" db="EMBL/GenBank/DDBJ databases">
        <authorList>
            <person name="Haygood M."/>
            <person name="Podell S."/>
            <person name="Anderson C."/>
            <person name="Hopkinson B."/>
            <person name="Roe K."/>
            <person name="Barbeau K."/>
            <person name="Gaasterland T."/>
            <person name="Ferriera S."/>
            <person name="Johnson J."/>
            <person name="Kravitz S."/>
            <person name="Beeson K."/>
            <person name="Sutton G."/>
            <person name="Rogers Y.-H."/>
            <person name="Friedman R."/>
            <person name="Frazier M."/>
            <person name="Venter J.C."/>
        </authorList>
    </citation>
    <scope>NUCLEOTIDE SEQUENCE [LARGE SCALE GENOMIC DNA]</scope>
    <source>
        <strain evidence="10 11">ATCC 23134</strain>
    </source>
</reference>